<evidence type="ECO:0000256" key="6">
    <source>
        <dbReference type="ARBA" id="ARBA00022989"/>
    </source>
</evidence>
<proteinExistence type="inferred from homology"/>
<dbReference type="GO" id="GO:0008324">
    <property type="term" value="F:monoatomic cation transmembrane transporter activity"/>
    <property type="evidence" value="ECO:0007669"/>
    <property type="project" value="InterPro"/>
</dbReference>
<evidence type="ECO:0000259" key="9">
    <source>
        <dbReference type="PROSITE" id="PS51202"/>
    </source>
</evidence>
<feature type="transmembrane region" description="Helical" evidence="8">
    <location>
        <begin position="166"/>
        <end position="186"/>
    </location>
</feature>
<dbReference type="Proteomes" id="UP000595564">
    <property type="component" value="Chromosome"/>
</dbReference>
<gene>
    <name evidence="10" type="ORF">TTHT_0167</name>
</gene>
<keyword evidence="5 8" id="KW-0812">Transmembrane</keyword>
<feature type="transmembrane region" description="Helical" evidence="8">
    <location>
        <begin position="489"/>
        <end position="510"/>
    </location>
</feature>
<feature type="transmembrane region" description="Helical" evidence="8">
    <location>
        <begin position="459"/>
        <end position="482"/>
    </location>
</feature>
<feature type="transmembrane region" description="Helical" evidence="8">
    <location>
        <begin position="390"/>
        <end position="410"/>
    </location>
</feature>
<evidence type="ECO:0000256" key="1">
    <source>
        <dbReference type="ARBA" id="ARBA00004651"/>
    </source>
</evidence>
<evidence type="ECO:0000313" key="10">
    <source>
        <dbReference type="EMBL" id="BBB31805.1"/>
    </source>
</evidence>
<dbReference type="InterPro" id="IPR006037">
    <property type="entry name" value="RCK_C"/>
</dbReference>
<dbReference type="Pfam" id="PF06826">
    <property type="entry name" value="Asp-Al_Ex"/>
    <property type="match status" value="2"/>
</dbReference>
<feature type="transmembrane region" description="Helical" evidence="8">
    <location>
        <begin position="431"/>
        <end position="453"/>
    </location>
</feature>
<evidence type="ECO:0000256" key="8">
    <source>
        <dbReference type="SAM" id="Phobius"/>
    </source>
</evidence>
<dbReference type="PROSITE" id="PS51202">
    <property type="entry name" value="RCK_C"/>
    <property type="match status" value="2"/>
</dbReference>
<feature type="transmembrane region" description="Helical" evidence="8">
    <location>
        <begin position="22"/>
        <end position="42"/>
    </location>
</feature>
<feature type="transmembrane region" description="Helical" evidence="8">
    <location>
        <begin position="516"/>
        <end position="538"/>
    </location>
</feature>
<feature type="transmembrane region" description="Helical" evidence="8">
    <location>
        <begin position="74"/>
        <end position="91"/>
    </location>
</feature>
<feature type="transmembrane region" description="Helical" evidence="8">
    <location>
        <begin position="49"/>
        <end position="68"/>
    </location>
</feature>
<comment type="subcellular location">
    <subcellularLocation>
        <location evidence="1">Cell membrane</location>
        <topology evidence="1">Multi-pass membrane protein</topology>
    </subcellularLocation>
</comment>
<dbReference type="EMBL" id="AP017470">
    <property type="protein sequence ID" value="BBB31805.1"/>
    <property type="molecule type" value="Genomic_DNA"/>
</dbReference>
<dbReference type="PANTHER" id="PTHR30445">
    <property type="entry name" value="K(+)_H(+) ANTIPORTER SUBUNIT KHTT"/>
    <property type="match status" value="1"/>
</dbReference>
<dbReference type="RefSeq" id="WP_201328137.1">
    <property type="nucleotide sequence ID" value="NZ_AP017470.1"/>
</dbReference>
<dbReference type="AlphaFoldDB" id="A0A7R6PWB9"/>
<evidence type="ECO:0000256" key="7">
    <source>
        <dbReference type="ARBA" id="ARBA00023136"/>
    </source>
</evidence>
<dbReference type="KEGG" id="thyd:TTHT_0167"/>
<protein>
    <recommendedName>
        <fullName evidence="9">RCK C-terminal domain-containing protein</fullName>
    </recommendedName>
</protein>
<dbReference type="GO" id="GO:0006813">
    <property type="term" value="P:potassium ion transport"/>
    <property type="evidence" value="ECO:0007669"/>
    <property type="project" value="InterPro"/>
</dbReference>
<keyword evidence="11" id="KW-1185">Reference proteome</keyword>
<evidence type="ECO:0000313" key="11">
    <source>
        <dbReference type="Proteomes" id="UP000595564"/>
    </source>
</evidence>
<reference evidence="10 11" key="1">
    <citation type="journal article" date="2012" name="Extremophiles">
        <title>Thermotomaculum hydrothermale gen. nov., sp. nov., a novel heterotrophic thermophile within the phylum Acidobacteria from a deep-sea hydrothermal vent chimney in the Southern Okinawa Trough.</title>
        <authorList>
            <person name="Izumi H."/>
            <person name="Nunoura T."/>
            <person name="Miyazaki M."/>
            <person name="Mino S."/>
            <person name="Toki T."/>
            <person name="Takai K."/>
            <person name="Sako Y."/>
            <person name="Sawabe T."/>
            <person name="Nakagawa S."/>
        </authorList>
    </citation>
    <scope>NUCLEOTIDE SEQUENCE [LARGE SCALE GENOMIC DNA]</scope>
    <source>
        <strain evidence="10 11">AC55</strain>
    </source>
</reference>
<feature type="domain" description="RCK C-terminal" evidence="9">
    <location>
        <begin position="188"/>
        <end position="273"/>
    </location>
</feature>
<name>A0A7R6PWB9_9BACT</name>
<dbReference type="SUPFAM" id="SSF116726">
    <property type="entry name" value="TrkA C-terminal domain-like"/>
    <property type="match status" value="2"/>
</dbReference>
<organism evidence="10 11">
    <name type="scientific">Thermotomaculum hydrothermale</name>
    <dbReference type="NCBI Taxonomy" id="981385"/>
    <lineage>
        <taxon>Bacteria</taxon>
        <taxon>Pseudomonadati</taxon>
        <taxon>Acidobacteriota</taxon>
        <taxon>Holophagae</taxon>
        <taxon>Thermotomaculales</taxon>
        <taxon>Thermotomaculaceae</taxon>
        <taxon>Thermotomaculum</taxon>
    </lineage>
</organism>
<evidence type="ECO:0000256" key="5">
    <source>
        <dbReference type="ARBA" id="ARBA00022692"/>
    </source>
</evidence>
<comment type="similarity">
    <text evidence="2">Belongs to the AAE transporter (TC 2.A.81) family.</text>
</comment>
<dbReference type="InterPro" id="IPR050144">
    <property type="entry name" value="AAE_transporter"/>
</dbReference>
<feature type="domain" description="RCK C-terminal" evidence="9">
    <location>
        <begin position="274"/>
        <end position="356"/>
    </location>
</feature>
<evidence type="ECO:0000256" key="3">
    <source>
        <dbReference type="ARBA" id="ARBA00022448"/>
    </source>
</evidence>
<keyword evidence="6 8" id="KW-1133">Transmembrane helix</keyword>
<dbReference type="NCBIfam" id="TIGR01625">
    <property type="entry name" value="YidE_YbjL_dupl"/>
    <property type="match status" value="2"/>
</dbReference>
<dbReference type="Pfam" id="PF02080">
    <property type="entry name" value="TrkA_C"/>
    <property type="match status" value="2"/>
</dbReference>
<dbReference type="GO" id="GO:0005886">
    <property type="term" value="C:plasma membrane"/>
    <property type="evidence" value="ECO:0007669"/>
    <property type="project" value="UniProtKB-SubCell"/>
</dbReference>
<keyword evidence="4" id="KW-1003">Cell membrane</keyword>
<accession>A0A7R6PWB9</accession>
<feature type="transmembrane region" description="Helical" evidence="8">
    <location>
        <begin position="366"/>
        <end position="384"/>
    </location>
</feature>
<evidence type="ECO:0000256" key="4">
    <source>
        <dbReference type="ARBA" id="ARBA00022475"/>
    </source>
</evidence>
<evidence type="ECO:0000256" key="2">
    <source>
        <dbReference type="ARBA" id="ARBA00009854"/>
    </source>
</evidence>
<sequence>MRVEKKRFCDKFYNVMNMVLDFLGKNQVFTLFLIISIGYLIGRIKIKGFSLESSAILFVAILAGHLGLDAPVSFKTVGLLFFVYSIGLQAGPKFFSFFKRDGFALNMLAFAIVSIGAIVTAIIIYFFNVKPEIAIGLFAGALTSTPGLAAAQEATNSPLTSTGYGIAYPFGVIGVIVFVKLLPFFIKKGEENKQENEKEKIGFIHNEVKNPAIFGKSLRELKFRTVTGCVVSRVMRGDKIFVPKPETKLLKGDIVRVVGTPENLENATNLLGGKTDREIPSRSLTVKKFVVTNREIIGKTVRDIALNSYFNATITRIRRSGIEFPAMLDRKFEWGDRVTVVGEESVMNEIKNIFGDDLKALEEGNIYAVILGMVIGILIGMIPVSFGKVISLKMGMTGGILFSGLVLSNLGKTGPIIWRAPGAIVNFVRELGLVFFLAVVGVKAGSTFAQIIHTSGFSLFLYGALITLLPMVVVLIINLIFLKYGYLRLSGIITGGMTSTPGLAAATSLSDSDTPMITYAAVYPVAMISMMLWAKILAAMF</sequence>
<dbReference type="InterPro" id="IPR036721">
    <property type="entry name" value="RCK_C_sf"/>
</dbReference>
<keyword evidence="3" id="KW-0813">Transport</keyword>
<keyword evidence="7 8" id="KW-0472">Membrane</keyword>
<dbReference type="PANTHER" id="PTHR30445:SF3">
    <property type="entry name" value="TRANSPORT PROTEIN YIDE-RELATED"/>
    <property type="match status" value="1"/>
</dbReference>
<dbReference type="Gene3D" id="3.30.70.1450">
    <property type="entry name" value="Regulator of K+ conductance, C-terminal domain"/>
    <property type="match status" value="2"/>
</dbReference>
<feature type="transmembrane region" description="Helical" evidence="8">
    <location>
        <begin position="103"/>
        <end position="127"/>
    </location>
</feature>
<dbReference type="InterPro" id="IPR006512">
    <property type="entry name" value="YidE_YbjL"/>
</dbReference>